<name>A0A0B7MS53_9FIRM</name>
<dbReference type="RefSeq" id="WP_052835741.1">
    <property type="nucleotide sequence ID" value="NZ_CDRZ01000294.1"/>
</dbReference>
<organism evidence="1 2">
    <name type="scientific">Syntrophaceticus schinkii</name>
    <dbReference type="NCBI Taxonomy" id="499207"/>
    <lineage>
        <taxon>Bacteria</taxon>
        <taxon>Bacillati</taxon>
        <taxon>Bacillota</taxon>
        <taxon>Clostridia</taxon>
        <taxon>Thermoanaerobacterales</taxon>
        <taxon>Thermoanaerobacterales Family III. Incertae Sedis</taxon>
        <taxon>Syntrophaceticus</taxon>
    </lineage>
</organism>
<gene>
    <name evidence="1" type="ORF">SSCH_920007</name>
</gene>
<evidence type="ECO:0008006" key="3">
    <source>
        <dbReference type="Google" id="ProtNLM"/>
    </source>
</evidence>
<keyword evidence="2" id="KW-1185">Reference proteome</keyword>
<evidence type="ECO:0000313" key="2">
    <source>
        <dbReference type="Proteomes" id="UP000046155"/>
    </source>
</evidence>
<protein>
    <recommendedName>
        <fullName evidence="3">SprT-like domain-containing protein</fullName>
    </recommendedName>
</protein>
<accession>A0A0B7MS53</accession>
<proteinExistence type="predicted"/>
<dbReference type="OrthoDB" id="1900587at2"/>
<reference evidence="2" key="1">
    <citation type="submission" date="2015-01" db="EMBL/GenBank/DDBJ databases">
        <authorList>
            <person name="Manzoor Shahid"/>
            <person name="Zubair Saima"/>
        </authorList>
    </citation>
    <scope>NUCLEOTIDE SEQUENCE [LARGE SCALE GENOMIC DNA]</scope>
    <source>
        <strain evidence="2">Sp3</strain>
    </source>
</reference>
<dbReference type="EMBL" id="CDRZ01000294">
    <property type="protein sequence ID" value="CEO90512.1"/>
    <property type="molecule type" value="Genomic_DNA"/>
</dbReference>
<dbReference type="Proteomes" id="UP000046155">
    <property type="component" value="Unassembled WGS sequence"/>
</dbReference>
<sequence>MINLIAKKNSAEDIIKKRAKIASHLMRESKNIQSEVITTISPLDLKLMFDLYDAFFFGGWFKDSYQGKLKLSLSRRMTKSAGATICPKNIAEINPEDLVLEIRIGVDFLFNYGMLEGPVCLKGPIPVNGINTSNSLQALQLVFEHELCHVIEYICFHASKCSGDRFKTIANNLFGHTAIHHSLPTYRQIANQKLVLNIGDTVCFTLKGKKLKGILNNITKRATVLVPNKNGCFVDKHRNRYSKYYVPLELLEPAD</sequence>
<evidence type="ECO:0000313" key="1">
    <source>
        <dbReference type="EMBL" id="CEO90512.1"/>
    </source>
</evidence>
<dbReference type="AlphaFoldDB" id="A0A0B7MS53"/>